<evidence type="ECO:0000313" key="2">
    <source>
        <dbReference type="EMBL" id="PNT49472.1"/>
    </source>
</evidence>
<sequence length="80" mass="9008">MSAQTFLAEKTKTYSTDYFPFKNKKGLGRQKQTASISNPTSIKEVETVYSTNKETAGSKASRNKDHCSNSYSWKNTWSVS</sequence>
<feature type="region of interest" description="Disordered" evidence="1">
    <location>
        <begin position="53"/>
        <end position="80"/>
    </location>
</feature>
<gene>
    <name evidence="2" type="ORF">POPTR_002G132000</name>
</gene>
<name>A0A2K2BI69_POPTR</name>
<organism evidence="2 3">
    <name type="scientific">Populus trichocarpa</name>
    <name type="common">Western balsam poplar</name>
    <name type="synonym">Populus balsamifera subsp. trichocarpa</name>
    <dbReference type="NCBI Taxonomy" id="3694"/>
    <lineage>
        <taxon>Eukaryota</taxon>
        <taxon>Viridiplantae</taxon>
        <taxon>Streptophyta</taxon>
        <taxon>Embryophyta</taxon>
        <taxon>Tracheophyta</taxon>
        <taxon>Spermatophyta</taxon>
        <taxon>Magnoliopsida</taxon>
        <taxon>eudicotyledons</taxon>
        <taxon>Gunneridae</taxon>
        <taxon>Pentapetalae</taxon>
        <taxon>rosids</taxon>
        <taxon>fabids</taxon>
        <taxon>Malpighiales</taxon>
        <taxon>Salicaceae</taxon>
        <taxon>Saliceae</taxon>
        <taxon>Populus</taxon>
    </lineage>
</organism>
<dbReference type="InParanoid" id="A0A2K2BI69"/>
<dbReference type="AlphaFoldDB" id="A0A2K2BI69"/>
<dbReference type="Proteomes" id="UP000006729">
    <property type="component" value="Chromosome 2"/>
</dbReference>
<accession>A0A2K2BI69</accession>
<proteinExistence type="predicted"/>
<evidence type="ECO:0000313" key="3">
    <source>
        <dbReference type="Proteomes" id="UP000006729"/>
    </source>
</evidence>
<protein>
    <submittedName>
        <fullName evidence="2">Uncharacterized protein</fullName>
    </submittedName>
</protein>
<dbReference type="EMBL" id="CM009291">
    <property type="protein sequence ID" value="PNT49472.1"/>
    <property type="molecule type" value="Genomic_DNA"/>
</dbReference>
<evidence type="ECO:0000256" key="1">
    <source>
        <dbReference type="SAM" id="MobiDB-lite"/>
    </source>
</evidence>
<reference evidence="2 3" key="1">
    <citation type="journal article" date="2006" name="Science">
        <title>The genome of black cottonwood, Populus trichocarpa (Torr. &amp; Gray).</title>
        <authorList>
            <person name="Tuskan G.A."/>
            <person name="Difazio S."/>
            <person name="Jansson S."/>
            <person name="Bohlmann J."/>
            <person name="Grigoriev I."/>
            <person name="Hellsten U."/>
            <person name="Putnam N."/>
            <person name="Ralph S."/>
            <person name="Rombauts S."/>
            <person name="Salamov A."/>
            <person name="Schein J."/>
            <person name="Sterck L."/>
            <person name="Aerts A."/>
            <person name="Bhalerao R.R."/>
            <person name="Bhalerao R.P."/>
            <person name="Blaudez D."/>
            <person name="Boerjan W."/>
            <person name="Brun A."/>
            <person name="Brunner A."/>
            <person name="Busov V."/>
            <person name="Campbell M."/>
            <person name="Carlson J."/>
            <person name="Chalot M."/>
            <person name="Chapman J."/>
            <person name="Chen G.L."/>
            <person name="Cooper D."/>
            <person name="Coutinho P.M."/>
            <person name="Couturier J."/>
            <person name="Covert S."/>
            <person name="Cronk Q."/>
            <person name="Cunningham R."/>
            <person name="Davis J."/>
            <person name="Degroeve S."/>
            <person name="Dejardin A."/>
            <person name="Depamphilis C."/>
            <person name="Detter J."/>
            <person name="Dirks B."/>
            <person name="Dubchak I."/>
            <person name="Duplessis S."/>
            <person name="Ehlting J."/>
            <person name="Ellis B."/>
            <person name="Gendler K."/>
            <person name="Goodstein D."/>
            <person name="Gribskov M."/>
            <person name="Grimwood J."/>
            <person name="Groover A."/>
            <person name="Gunter L."/>
            <person name="Hamberger B."/>
            <person name="Heinze B."/>
            <person name="Helariutta Y."/>
            <person name="Henrissat B."/>
            <person name="Holligan D."/>
            <person name="Holt R."/>
            <person name="Huang W."/>
            <person name="Islam-Faridi N."/>
            <person name="Jones S."/>
            <person name="Jones-Rhoades M."/>
            <person name="Jorgensen R."/>
            <person name="Joshi C."/>
            <person name="Kangasjarvi J."/>
            <person name="Karlsson J."/>
            <person name="Kelleher C."/>
            <person name="Kirkpatrick R."/>
            <person name="Kirst M."/>
            <person name="Kohler A."/>
            <person name="Kalluri U."/>
            <person name="Larimer F."/>
            <person name="Leebens-Mack J."/>
            <person name="Leple J.C."/>
            <person name="Locascio P."/>
            <person name="Lou Y."/>
            <person name="Lucas S."/>
            <person name="Martin F."/>
            <person name="Montanini B."/>
            <person name="Napoli C."/>
            <person name="Nelson D.R."/>
            <person name="Nelson C."/>
            <person name="Nieminen K."/>
            <person name="Nilsson O."/>
            <person name="Pereda V."/>
            <person name="Peter G."/>
            <person name="Philippe R."/>
            <person name="Pilate G."/>
            <person name="Poliakov A."/>
            <person name="Razumovskaya J."/>
            <person name="Richardson P."/>
            <person name="Rinaldi C."/>
            <person name="Ritland K."/>
            <person name="Rouze P."/>
            <person name="Ryaboy D."/>
            <person name="Schmutz J."/>
            <person name="Schrader J."/>
            <person name="Segerman B."/>
            <person name="Shin H."/>
            <person name="Siddiqui A."/>
            <person name="Sterky F."/>
            <person name="Terry A."/>
            <person name="Tsai C.J."/>
            <person name="Uberbacher E."/>
            <person name="Unneberg P."/>
            <person name="Vahala J."/>
            <person name="Wall K."/>
            <person name="Wessler S."/>
            <person name="Yang G."/>
            <person name="Yin T."/>
            <person name="Douglas C."/>
            <person name="Marra M."/>
            <person name="Sandberg G."/>
            <person name="Van de Peer Y."/>
            <person name="Rokhsar D."/>
        </authorList>
    </citation>
    <scope>NUCLEOTIDE SEQUENCE [LARGE SCALE GENOMIC DNA]</scope>
    <source>
        <strain evidence="3">cv. Nisqually</strain>
    </source>
</reference>
<feature type="compositionally biased region" description="Polar residues" evidence="1">
    <location>
        <begin position="68"/>
        <end position="80"/>
    </location>
</feature>
<keyword evidence="3" id="KW-1185">Reference proteome</keyword>